<dbReference type="Proteomes" id="UP000283855">
    <property type="component" value="Unassembled WGS sequence"/>
</dbReference>
<reference evidence="1 2" key="1">
    <citation type="submission" date="2018-08" db="EMBL/GenBank/DDBJ databases">
        <title>A genome reference for cultivated species of the human gut microbiota.</title>
        <authorList>
            <person name="Zou Y."/>
            <person name="Xue W."/>
            <person name="Luo G."/>
        </authorList>
    </citation>
    <scope>NUCLEOTIDE SEQUENCE [LARGE SCALE GENOMIC DNA]</scope>
    <source>
        <strain evidence="1 2">AM42-38</strain>
    </source>
</reference>
<dbReference type="AlphaFoldDB" id="A0A413T2J1"/>
<evidence type="ECO:0000313" key="2">
    <source>
        <dbReference type="Proteomes" id="UP000283855"/>
    </source>
</evidence>
<dbReference type="InterPro" id="IPR024339">
    <property type="entry name" value="DUF3836"/>
</dbReference>
<name>A0A413T2J1_9BACT</name>
<dbReference type="Pfam" id="PF12930">
    <property type="entry name" value="DUF3836"/>
    <property type="match status" value="1"/>
</dbReference>
<dbReference type="Gene3D" id="2.40.128.720">
    <property type="match status" value="1"/>
</dbReference>
<proteinExistence type="predicted"/>
<dbReference type="RefSeq" id="WP_008144735.1">
    <property type="nucleotide sequence ID" value="NZ_CP069440.1"/>
</dbReference>
<comment type="caution">
    <text evidence="1">The sequence shown here is derived from an EMBL/GenBank/DDBJ whole genome shotgun (WGS) entry which is preliminary data.</text>
</comment>
<sequence length="86" mass="9766">MIANLIISAVVAASVSTPEVVYNVESEGKKVTNIEMYSVTDGKYLNRLCKIDFSYDEEGDVIDKKTYVWDVKNSEYVLKQTETFTK</sequence>
<dbReference type="EMBL" id="QSFT01000006">
    <property type="protein sequence ID" value="RHA77416.1"/>
    <property type="molecule type" value="Genomic_DNA"/>
</dbReference>
<evidence type="ECO:0000313" key="1">
    <source>
        <dbReference type="EMBL" id="RHA77416.1"/>
    </source>
</evidence>
<organism evidence="1 2">
    <name type="scientific">Phocaeicola coprophilus</name>
    <dbReference type="NCBI Taxonomy" id="387090"/>
    <lineage>
        <taxon>Bacteria</taxon>
        <taxon>Pseudomonadati</taxon>
        <taxon>Bacteroidota</taxon>
        <taxon>Bacteroidia</taxon>
        <taxon>Bacteroidales</taxon>
        <taxon>Bacteroidaceae</taxon>
        <taxon>Phocaeicola</taxon>
    </lineage>
</organism>
<protein>
    <submittedName>
        <fullName evidence="1">DUF3836 domain-containing protein</fullName>
    </submittedName>
</protein>
<gene>
    <name evidence="1" type="ORF">DW921_03950</name>
</gene>
<accession>A0A413T2J1</accession>
<dbReference type="GeneID" id="78405757"/>